<comment type="similarity">
    <text evidence="1">Belongs to the LysR transcriptional regulatory family.</text>
</comment>
<dbReference type="PANTHER" id="PTHR30126">
    <property type="entry name" value="HTH-TYPE TRANSCRIPTIONAL REGULATOR"/>
    <property type="match status" value="1"/>
</dbReference>
<feature type="domain" description="HTH lysR-type" evidence="5">
    <location>
        <begin position="14"/>
        <end position="72"/>
    </location>
</feature>
<dbReference type="FunFam" id="1.10.10.10:FF:000001">
    <property type="entry name" value="LysR family transcriptional regulator"/>
    <property type="match status" value="1"/>
</dbReference>
<dbReference type="RefSeq" id="WP_339442316.1">
    <property type="nucleotide sequence ID" value="NZ_JBBHKQ010000002.1"/>
</dbReference>
<keyword evidence="3" id="KW-0238">DNA-binding</keyword>
<sequence>MIMNSPFDRTKKQPTLDQINVFLAVVEAGGFSAAARRLHRQQSSVSYTIAAFEAQLGGVALFDRTVRRPVLTEIGRAVLIDARRIAQEVDGLNARMDGLLAGVEPKLSIVVDAMLPGPALVATLRDLRAEFPKLAVQLRTEVLGGVPAAVLDGSANIGISGPLFYRIDRLDQVRIGQTSLIPVCAPNHELAKMPGPISNRQARAFTQLVLTDRSEMSKGQDFAVLSPDTIRVSDIQAKYWLALSGLGWGNLPLCLIKDDLAAGRLHEVKLAEWHRRPYPFHTVHSIDAPPGPAALRFAEYLERHLTED</sequence>
<dbReference type="Proteomes" id="UP001362311">
    <property type="component" value="Unassembled WGS sequence"/>
</dbReference>
<dbReference type="PANTHER" id="PTHR30126:SF91">
    <property type="entry name" value="LYSR FAMILY TRANSCRIPTIONAL REGULATOR"/>
    <property type="match status" value="1"/>
</dbReference>
<dbReference type="PROSITE" id="PS50931">
    <property type="entry name" value="HTH_LYSR"/>
    <property type="match status" value="1"/>
</dbReference>
<dbReference type="Gene3D" id="1.10.10.10">
    <property type="entry name" value="Winged helix-like DNA-binding domain superfamily/Winged helix DNA-binding domain"/>
    <property type="match status" value="1"/>
</dbReference>
<organism evidence="6 7">
    <name type="scientific">Ochrobactrum teleogrylli</name>
    <dbReference type="NCBI Taxonomy" id="2479765"/>
    <lineage>
        <taxon>Bacteria</taxon>
        <taxon>Pseudomonadati</taxon>
        <taxon>Pseudomonadota</taxon>
        <taxon>Alphaproteobacteria</taxon>
        <taxon>Hyphomicrobiales</taxon>
        <taxon>Brucellaceae</taxon>
        <taxon>Brucella/Ochrobactrum group</taxon>
        <taxon>Ochrobactrum</taxon>
    </lineage>
</organism>
<evidence type="ECO:0000313" key="7">
    <source>
        <dbReference type="Proteomes" id="UP001362311"/>
    </source>
</evidence>
<name>A0ABD5K1J5_9HYPH</name>
<evidence type="ECO:0000256" key="2">
    <source>
        <dbReference type="ARBA" id="ARBA00023015"/>
    </source>
</evidence>
<dbReference type="InterPro" id="IPR000847">
    <property type="entry name" value="LysR_HTH_N"/>
</dbReference>
<keyword evidence="2" id="KW-0805">Transcription regulation</keyword>
<dbReference type="InterPro" id="IPR036390">
    <property type="entry name" value="WH_DNA-bd_sf"/>
</dbReference>
<reference evidence="6 7" key="1">
    <citation type="submission" date="2024-03" db="EMBL/GenBank/DDBJ databases">
        <title>Reference genomes for the five species model microbial community.</title>
        <authorList>
            <person name="Padfield D."/>
        </authorList>
    </citation>
    <scope>NUCLEOTIDE SEQUENCE [LARGE SCALE GENOMIC DNA]</scope>
    <source>
        <strain evidence="6 7">AB1</strain>
    </source>
</reference>
<dbReference type="AlphaFoldDB" id="A0ABD5K1J5"/>
<evidence type="ECO:0000259" key="5">
    <source>
        <dbReference type="PROSITE" id="PS50931"/>
    </source>
</evidence>
<evidence type="ECO:0000256" key="1">
    <source>
        <dbReference type="ARBA" id="ARBA00009437"/>
    </source>
</evidence>
<keyword evidence="4" id="KW-0804">Transcription</keyword>
<dbReference type="SUPFAM" id="SSF53850">
    <property type="entry name" value="Periplasmic binding protein-like II"/>
    <property type="match status" value="1"/>
</dbReference>
<dbReference type="GO" id="GO:0003677">
    <property type="term" value="F:DNA binding"/>
    <property type="evidence" value="ECO:0007669"/>
    <property type="project" value="UniProtKB-KW"/>
</dbReference>
<dbReference type="Pfam" id="PF03466">
    <property type="entry name" value="LysR_substrate"/>
    <property type="match status" value="1"/>
</dbReference>
<proteinExistence type="inferred from homology"/>
<evidence type="ECO:0000313" key="6">
    <source>
        <dbReference type="EMBL" id="MEJ5902856.1"/>
    </source>
</evidence>
<protein>
    <submittedName>
        <fullName evidence="6">LysR family transcriptional regulator</fullName>
    </submittedName>
</protein>
<evidence type="ECO:0000256" key="3">
    <source>
        <dbReference type="ARBA" id="ARBA00023125"/>
    </source>
</evidence>
<evidence type="ECO:0000256" key="4">
    <source>
        <dbReference type="ARBA" id="ARBA00023163"/>
    </source>
</evidence>
<dbReference type="InterPro" id="IPR005119">
    <property type="entry name" value="LysR_subst-bd"/>
</dbReference>
<dbReference type="Gene3D" id="3.40.190.290">
    <property type="match status" value="1"/>
</dbReference>
<gene>
    <name evidence="6" type="ORF">WIX40_22480</name>
</gene>
<comment type="caution">
    <text evidence="6">The sequence shown here is derived from an EMBL/GenBank/DDBJ whole genome shotgun (WGS) entry which is preliminary data.</text>
</comment>
<dbReference type="InterPro" id="IPR036388">
    <property type="entry name" value="WH-like_DNA-bd_sf"/>
</dbReference>
<dbReference type="Pfam" id="PF00126">
    <property type="entry name" value="HTH_1"/>
    <property type="match status" value="1"/>
</dbReference>
<dbReference type="SUPFAM" id="SSF46785">
    <property type="entry name" value="Winged helix' DNA-binding domain"/>
    <property type="match status" value="1"/>
</dbReference>
<accession>A0ABD5K1J5</accession>
<dbReference type="EMBL" id="JBBHKQ010000002">
    <property type="protein sequence ID" value="MEJ5902856.1"/>
    <property type="molecule type" value="Genomic_DNA"/>
</dbReference>